<dbReference type="Pfam" id="PF01205">
    <property type="entry name" value="Impact_N"/>
    <property type="match status" value="1"/>
</dbReference>
<protein>
    <submittedName>
        <fullName evidence="3">Proline dipeptidase</fullName>
    </submittedName>
</protein>
<dbReference type="PANTHER" id="PTHR16301:SF20">
    <property type="entry name" value="IMPACT FAMILY MEMBER YIGZ"/>
    <property type="match status" value="1"/>
</dbReference>
<evidence type="ECO:0000256" key="1">
    <source>
        <dbReference type="ARBA" id="ARBA00007665"/>
    </source>
</evidence>
<dbReference type="PANTHER" id="PTHR16301">
    <property type="entry name" value="IMPACT-RELATED"/>
    <property type="match status" value="1"/>
</dbReference>
<name>A0A4R0XS28_9MOLU</name>
<dbReference type="SUPFAM" id="SSF54211">
    <property type="entry name" value="Ribosomal protein S5 domain 2-like"/>
    <property type="match status" value="1"/>
</dbReference>
<dbReference type="InterPro" id="IPR001498">
    <property type="entry name" value="Impact_N"/>
</dbReference>
<dbReference type="GO" id="GO:0005737">
    <property type="term" value="C:cytoplasm"/>
    <property type="evidence" value="ECO:0007669"/>
    <property type="project" value="TreeGrafter"/>
</dbReference>
<dbReference type="OrthoDB" id="9813771at2"/>
<comment type="caution">
    <text evidence="3">The sequence shown here is derived from an EMBL/GenBank/DDBJ whole genome shotgun (WGS) entry which is preliminary data.</text>
</comment>
<comment type="similarity">
    <text evidence="1">Belongs to the IMPACT family.</text>
</comment>
<accession>A0A4R0XS28</accession>
<evidence type="ECO:0000259" key="2">
    <source>
        <dbReference type="Pfam" id="PF01205"/>
    </source>
</evidence>
<sequence length="121" mass="13699">MYEIGRINYMFIHEIKKSKFIAHSFEVHSKIEVEEKLNEIRRQYSDASHICYAYLVNNGSEMAGMSDDGEPSGTAGKPIFNIIRLKKKENILVVVVRYFGGKRLGAGGLIRAYVNASKEVI</sequence>
<dbReference type="InterPro" id="IPR023582">
    <property type="entry name" value="Impact"/>
</dbReference>
<dbReference type="GO" id="GO:0006446">
    <property type="term" value="P:regulation of translational initiation"/>
    <property type="evidence" value="ECO:0007669"/>
    <property type="project" value="TreeGrafter"/>
</dbReference>
<evidence type="ECO:0000313" key="4">
    <source>
        <dbReference type="Proteomes" id="UP000291072"/>
    </source>
</evidence>
<dbReference type="InterPro" id="IPR036956">
    <property type="entry name" value="Impact_N_sf"/>
</dbReference>
<dbReference type="InterPro" id="IPR020568">
    <property type="entry name" value="Ribosomal_Su5_D2-typ_SF"/>
</dbReference>
<reference evidence="3 4" key="1">
    <citation type="submission" date="2018-02" db="EMBL/GenBank/DDBJ databases">
        <title>Mycoplasma marinum and Mycoplasma todarodis sp. nov., moderately halophilic and psychrotolerant mycoplasmas isolated from cephalopods.</title>
        <authorList>
            <person name="Viver T."/>
        </authorList>
    </citation>
    <scope>NUCLEOTIDE SEQUENCE [LARGE SCALE GENOMIC DNA]</scope>
    <source>
        <strain evidence="3 4">5H</strain>
    </source>
</reference>
<dbReference type="Proteomes" id="UP000291072">
    <property type="component" value="Unassembled WGS sequence"/>
</dbReference>
<feature type="domain" description="Impact N-terminal" evidence="2">
    <location>
        <begin position="16"/>
        <end position="121"/>
    </location>
</feature>
<keyword evidence="4" id="KW-1185">Reference proteome</keyword>
<dbReference type="Gene3D" id="3.30.230.30">
    <property type="entry name" value="Impact, N-terminal domain"/>
    <property type="match status" value="1"/>
</dbReference>
<proteinExistence type="inferred from homology"/>
<dbReference type="AlphaFoldDB" id="A0A4R0XS28"/>
<organism evidence="3 4">
    <name type="scientific">Mycoplasma todarodis</name>
    <dbReference type="NCBI Taxonomy" id="1937191"/>
    <lineage>
        <taxon>Bacteria</taxon>
        <taxon>Bacillati</taxon>
        <taxon>Mycoplasmatota</taxon>
        <taxon>Mollicutes</taxon>
        <taxon>Mycoplasmataceae</taxon>
        <taxon>Mycoplasma</taxon>
    </lineage>
</organism>
<gene>
    <name evidence="3" type="ORF">C4B25_03965</name>
</gene>
<evidence type="ECO:0000313" key="3">
    <source>
        <dbReference type="EMBL" id="TCG10487.1"/>
    </source>
</evidence>
<dbReference type="EMBL" id="PSZP01000041">
    <property type="protein sequence ID" value="TCG10487.1"/>
    <property type="molecule type" value="Genomic_DNA"/>
</dbReference>